<name>A0ABS1TW26_9PROT</name>
<feature type="domain" description="4Fe-4S" evidence="13">
    <location>
        <begin position="66"/>
        <end position="125"/>
    </location>
</feature>
<evidence type="ECO:0000313" key="14">
    <source>
        <dbReference type="EMBL" id="MBL6076651.1"/>
    </source>
</evidence>
<dbReference type="Gene3D" id="1.10.15.40">
    <property type="entry name" value="Electron transport complex subunit B, putative Fe-S cluster"/>
    <property type="match status" value="1"/>
</dbReference>
<evidence type="ECO:0000256" key="6">
    <source>
        <dbReference type="ARBA" id="ARBA00022723"/>
    </source>
</evidence>
<dbReference type="Pfam" id="PF00175">
    <property type="entry name" value="NAD_binding_1"/>
    <property type="match status" value="1"/>
</dbReference>
<evidence type="ECO:0000259" key="13">
    <source>
        <dbReference type="PROSITE" id="PS51656"/>
    </source>
</evidence>
<keyword evidence="10" id="KW-0411">Iron-sulfur</keyword>
<protein>
    <submittedName>
        <fullName evidence="14">Sulfite reductase subunit alpha</fullName>
        <ecNumber evidence="14">1.8.1.2</ecNumber>
    </submittedName>
</protein>
<evidence type="ECO:0000256" key="7">
    <source>
        <dbReference type="ARBA" id="ARBA00022827"/>
    </source>
</evidence>
<dbReference type="Gene3D" id="2.40.30.10">
    <property type="entry name" value="Translation factors"/>
    <property type="match status" value="1"/>
</dbReference>
<keyword evidence="3" id="KW-0004">4Fe-4S</keyword>
<dbReference type="PRINTS" id="PR00371">
    <property type="entry name" value="FPNCR"/>
</dbReference>
<evidence type="ECO:0000256" key="4">
    <source>
        <dbReference type="ARBA" id="ARBA00022630"/>
    </source>
</evidence>
<evidence type="ECO:0000313" key="15">
    <source>
        <dbReference type="Proteomes" id="UP000660885"/>
    </source>
</evidence>
<feature type="domain" description="FAD-binding FR-type" evidence="12">
    <location>
        <begin position="141"/>
        <end position="346"/>
    </location>
</feature>
<evidence type="ECO:0000256" key="8">
    <source>
        <dbReference type="ARBA" id="ARBA00023002"/>
    </source>
</evidence>
<evidence type="ECO:0000256" key="3">
    <source>
        <dbReference type="ARBA" id="ARBA00022485"/>
    </source>
</evidence>
<reference evidence="14 15" key="1">
    <citation type="submission" date="2021-01" db="EMBL/GenBank/DDBJ databases">
        <title>Belnapia mucosa sp. nov. and Belnapia arida sp. nov., isolated from the Tabernas Desert (Almeria, Spain).</title>
        <authorList>
            <person name="Molina-Menor E."/>
            <person name="Vidal-Verdu A."/>
            <person name="Calonge A."/>
            <person name="Satari L."/>
            <person name="Pereto J."/>
            <person name="Porcar M."/>
        </authorList>
    </citation>
    <scope>NUCLEOTIDE SEQUENCE [LARGE SCALE GENOMIC DNA]</scope>
    <source>
        <strain evidence="14 15">T18</strain>
    </source>
</reference>
<evidence type="ECO:0000256" key="5">
    <source>
        <dbReference type="ARBA" id="ARBA00022643"/>
    </source>
</evidence>
<keyword evidence="4" id="KW-0285">Flavoprotein</keyword>
<keyword evidence="8 14" id="KW-0560">Oxidoreductase</keyword>
<dbReference type="InterPro" id="IPR001433">
    <property type="entry name" value="OxRdtase_FAD/NAD-bd"/>
</dbReference>
<dbReference type="NCBIfam" id="NF004859">
    <property type="entry name" value="PRK06214.1"/>
    <property type="match status" value="1"/>
</dbReference>
<dbReference type="InterPro" id="IPR039261">
    <property type="entry name" value="FNR_nucleotide-bd"/>
</dbReference>
<dbReference type="PROSITE" id="PS51656">
    <property type="entry name" value="4FE4S"/>
    <property type="match status" value="1"/>
</dbReference>
<dbReference type="Pfam" id="PF00667">
    <property type="entry name" value="FAD_binding_1"/>
    <property type="match status" value="2"/>
</dbReference>
<dbReference type="CDD" id="cd06199">
    <property type="entry name" value="SiR"/>
    <property type="match status" value="1"/>
</dbReference>
<keyword evidence="11" id="KW-0198">Cysteine biosynthesis</keyword>
<accession>A0ABS1TW26</accession>
<dbReference type="InterPro" id="IPR023173">
    <property type="entry name" value="NADPH_Cyt_P450_Rdtase_alpha"/>
</dbReference>
<keyword evidence="15" id="KW-1185">Reference proteome</keyword>
<evidence type="ECO:0000256" key="9">
    <source>
        <dbReference type="ARBA" id="ARBA00023004"/>
    </source>
</evidence>
<dbReference type="Gene3D" id="1.20.990.10">
    <property type="entry name" value="NADPH-cytochrome p450 Reductase, Chain A, domain 3"/>
    <property type="match status" value="1"/>
</dbReference>
<dbReference type="GO" id="GO:0004783">
    <property type="term" value="F:sulfite reductase (NADPH) activity"/>
    <property type="evidence" value="ECO:0007669"/>
    <property type="project" value="UniProtKB-EC"/>
</dbReference>
<evidence type="ECO:0000256" key="2">
    <source>
        <dbReference type="ARBA" id="ARBA00001974"/>
    </source>
</evidence>
<comment type="cofactor">
    <cofactor evidence="2">
        <name>FAD</name>
        <dbReference type="ChEBI" id="CHEBI:57692"/>
    </cofactor>
</comment>
<evidence type="ECO:0000259" key="12">
    <source>
        <dbReference type="PROSITE" id="PS51384"/>
    </source>
</evidence>
<dbReference type="EMBL" id="JAETWB010000001">
    <property type="protein sequence ID" value="MBL6076651.1"/>
    <property type="molecule type" value="Genomic_DNA"/>
</dbReference>
<keyword evidence="11" id="KW-0028">Amino-acid biosynthesis</keyword>
<dbReference type="RefSeq" id="WP_202829827.1">
    <property type="nucleotide sequence ID" value="NZ_JAETWB010000001.1"/>
</dbReference>
<dbReference type="InterPro" id="IPR017938">
    <property type="entry name" value="Riboflavin_synthase-like_b-brl"/>
</dbReference>
<dbReference type="Proteomes" id="UP000660885">
    <property type="component" value="Unassembled WGS sequence"/>
</dbReference>
<dbReference type="SUPFAM" id="SSF52343">
    <property type="entry name" value="Ferredoxin reductase-like, C-terminal NADP-linked domain"/>
    <property type="match status" value="1"/>
</dbReference>
<dbReference type="InterPro" id="IPR017927">
    <property type="entry name" value="FAD-bd_FR_type"/>
</dbReference>
<evidence type="ECO:0000256" key="10">
    <source>
        <dbReference type="ARBA" id="ARBA00023014"/>
    </source>
</evidence>
<gene>
    <name evidence="14" type="ORF">JMJ56_01455</name>
</gene>
<dbReference type="InterPro" id="IPR003097">
    <property type="entry name" value="CysJ-like_FAD-binding"/>
</dbReference>
<dbReference type="EC" id="1.8.1.2" evidence="14"/>
<dbReference type="InterPro" id="IPR001709">
    <property type="entry name" value="Flavoprot_Pyr_Nucl_cyt_Rdtase"/>
</dbReference>
<keyword evidence="7" id="KW-0274">FAD</keyword>
<evidence type="ECO:0000256" key="1">
    <source>
        <dbReference type="ARBA" id="ARBA00001917"/>
    </source>
</evidence>
<evidence type="ECO:0000256" key="11">
    <source>
        <dbReference type="ARBA" id="ARBA00023192"/>
    </source>
</evidence>
<dbReference type="PANTHER" id="PTHR19384">
    <property type="entry name" value="NITRIC OXIDE SYNTHASE-RELATED"/>
    <property type="match status" value="1"/>
</dbReference>
<keyword evidence="9" id="KW-0408">Iron</keyword>
<keyword evidence="5" id="KW-0288">FMN</keyword>
<dbReference type="Gene3D" id="3.40.50.80">
    <property type="entry name" value="Nucleotide-binding domain of ferredoxin-NADP reductase (FNR) module"/>
    <property type="match status" value="1"/>
</dbReference>
<dbReference type="PANTHER" id="PTHR19384:SF128">
    <property type="entry name" value="NADPH OXIDOREDUCTASE A"/>
    <property type="match status" value="1"/>
</dbReference>
<dbReference type="InterPro" id="IPR007202">
    <property type="entry name" value="4Fe-4S_dom"/>
</dbReference>
<organism evidence="14 15">
    <name type="scientific">Belnapia arida</name>
    <dbReference type="NCBI Taxonomy" id="2804533"/>
    <lineage>
        <taxon>Bacteria</taxon>
        <taxon>Pseudomonadati</taxon>
        <taxon>Pseudomonadota</taxon>
        <taxon>Alphaproteobacteria</taxon>
        <taxon>Acetobacterales</taxon>
        <taxon>Roseomonadaceae</taxon>
        <taxon>Belnapia</taxon>
    </lineage>
</organism>
<comment type="caution">
    <text evidence="14">The sequence shown here is derived from an EMBL/GenBank/DDBJ whole genome shotgun (WGS) entry which is preliminary data.</text>
</comment>
<dbReference type="SUPFAM" id="SSF63380">
    <property type="entry name" value="Riboflavin synthase domain-like"/>
    <property type="match status" value="1"/>
</dbReference>
<comment type="cofactor">
    <cofactor evidence="1">
        <name>FMN</name>
        <dbReference type="ChEBI" id="CHEBI:58210"/>
    </cofactor>
</comment>
<proteinExistence type="predicted"/>
<dbReference type="PROSITE" id="PS51384">
    <property type="entry name" value="FAD_FR"/>
    <property type="match status" value="1"/>
</dbReference>
<keyword evidence="6" id="KW-0479">Metal-binding</keyword>
<sequence>MNAISPAPLIPESAPFTPAQRAWLNGFLAGLYGGAEAALPAPAQEAEDFPWHDPALDLAERMVLAEGKPKPRRLMAAMAQLDCGQCGYICQTYAEALASGAETSASLCVPGGKPTTKALKSLLAEAAPLAPAAPAPKPAGPVGEPVRFLAATRLTGPASAKDVRHVVLDLAGTGLAYQAGDSVGVMVENDPALVDAVIAALGAEPSLRPVLLRERDIGRPLDRTTDLLAGAARDPREAAMLRKLSDGDDDAGPKEADLLDLLQAFPSARPPVADLIASLPALKPRLYSIASSPLAAPGKVELCIGVVQAERRGRLRDGIASCHLALRASPDQPLRAYIQPSHFRLPENPETPVVMIGPGTGIAPFRAFLQHRAATAAPGRNWLFFGEQRSATDFLFRPEIEAWREDGLLTRLSLAWSRDGVQKVYVQDRMREEASDLWRWLQDGAHVYVCGDASRMAKDVDTALRAIAMEQGRMNADQARDWIVSLARQHRYQRDVY</sequence>